<dbReference type="SUPFAM" id="SSF118352">
    <property type="entry name" value="HSP33 redox switch-like"/>
    <property type="match status" value="1"/>
</dbReference>
<keyword evidence="3 6" id="KW-1015">Disulfide bond</keyword>
<dbReference type="AlphaFoldDB" id="A0A2N7PN81"/>
<evidence type="ECO:0000313" key="7">
    <source>
        <dbReference type="EMBL" id="PMP66942.1"/>
    </source>
</evidence>
<dbReference type="GO" id="GO:0005737">
    <property type="term" value="C:cytoplasm"/>
    <property type="evidence" value="ECO:0007669"/>
    <property type="project" value="UniProtKB-SubCell"/>
</dbReference>
<dbReference type="EMBL" id="PNIK01000062">
    <property type="protein sequence ID" value="PMP66942.1"/>
    <property type="molecule type" value="Genomic_DNA"/>
</dbReference>
<keyword evidence="1 6" id="KW-0963">Cytoplasm</keyword>
<proteinExistence type="inferred from homology"/>
<evidence type="ECO:0000256" key="3">
    <source>
        <dbReference type="ARBA" id="ARBA00023157"/>
    </source>
</evidence>
<evidence type="ECO:0000256" key="1">
    <source>
        <dbReference type="ARBA" id="ARBA00022490"/>
    </source>
</evidence>
<sequence length="292" mass="32134">MAYVIRAIPVNKNFRTFAVECRDVVEEVRKLQGLSPVASAALGRALAGVALLSADLKTGKILLQISGGGPLGEILAEGDYQGNLRGTVRNPDVYLKIKGKKLPVGEAVGKNGFISVVKDLGLKEIYQSSTKLVSGEIAEDLAYYLTVSEQIPSAVSLGVLVGTDGKILAAGGFLIQKLPEAKDEEIAELEEKLRNLPPITTLLSQGKGPEEVLAMLFPDIKILEKRELRYKCTCNEERVESMLVALGEKELEDFIKKKEPIEVICHFCRKKYIISLERVKELLKELKTKKKR</sequence>
<dbReference type="Proteomes" id="UP000235460">
    <property type="component" value="Unassembled WGS sequence"/>
</dbReference>
<dbReference type="HAMAP" id="MF_00117">
    <property type="entry name" value="HslO"/>
    <property type="match status" value="1"/>
</dbReference>
<feature type="disulfide bond" description="Redox-active" evidence="6">
    <location>
        <begin position="265"/>
        <end position="268"/>
    </location>
</feature>
<dbReference type="GO" id="GO:0042026">
    <property type="term" value="P:protein refolding"/>
    <property type="evidence" value="ECO:0007669"/>
    <property type="project" value="TreeGrafter"/>
</dbReference>
<gene>
    <name evidence="6" type="primary">hslO</name>
    <name evidence="7" type="ORF">C0190_04295</name>
</gene>
<dbReference type="Gene3D" id="3.90.1280.10">
    <property type="entry name" value="HSP33 redox switch-like"/>
    <property type="match status" value="1"/>
</dbReference>
<dbReference type="PIRSF" id="PIRSF005261">
    <property type="entry name" value="Heat_shock_Hsp33"/>
    <property type="match status" value="1"/>
</dbReference>
<comment type="PTM">
    <text evidence="6">Under oxidizing conditions two disulfide bonds are formed involving the reactive cysteines. Under reducing conditions zinc is bound to the reactive cysteines and the protein is inactive.</text>
</comment>
<name>A0A2N7PN81_9BACT</name>
<evidence type="ECO:0000256" key="4">
    <source>
        <dbReference type="ARBA" id="ARBA00023186"/>
    </source>
</evidence>
<dbReference type="InterPro" id="IPR000397">
    <property type="entry name" value="Heat_shock_Hsp33"/>
</dbReference>
<organism evidence="7 8">
    <name type="scientific">Thermodesulfobacterium geofontis</name>
    <dbReference type="NCBI Taxonomy" id="1295609"/>
    <lineage>
        <taxon>Bacteria</taxon>
        <taxon>Pseudomonadati</taxon>
        <taxon>Thermodesulfobacteriota</taxon>
        <taxon>Thermodesulfobacteria</taxon>
        <taxon>Thermodesulfobacteriales</taxon>
        <taxon>Thermodesulfobacteriaceae</taxon>
        <taxon>Thermodesulfobacterium</taxon>
    </lineage>
</organism>
<dbReference type="Gene3D" id="3.55.30.10">
    <property type="entry name" value="Hsp33 domain"/>
    <property type="match status" value="1"/>
</dbReference>
<dbReference type="SUPFAM" id="SSF64397">
    <property type="entry name" value="Hsp33 domain"/>
    <property type="match status" value="1"/>
</dbReference>
<keyword evidence="2 6" id="KW-0862">Zinc</keyword>
<dbReference type="GO" id="GO:0051082">
    <property type="term" value="F:unfolded protein binding"/>
    <property type="evidence" value="ECO:0007669"/>
    <property type="project" value="UniProtKB-UniRule"/>
</dbReference>
<dbReference type="InterPro" id="IPR016154">
    <property type="entry name" value="Heat_shock_Hsp33_C"/>
</dbReference>
<keyword evidence="4 6" id="KW-0143">Chaperone</keyword>
<keyword evidence="5 6" id="KW-0676">Redox-active center</keyword>
<evidence type="ECO:0000256" key="2">
    <source>
        <dbReference type="ARBA" id="ARBA00022833"/>
    </source>
</evidence>
<feature type="disulfide bond" description="Redox-active" evidence="6">
    <location>
        <begin position="232"/>
        <end position="234"/>
    </location>
</feature>
<evidence type="ECO:0000256" key="6">
    <source>
        <dbReference type="HAMAP-Rule" id="MF_00117"/>
    </source>
</evidence>
<dbReference type="PANTHER" id="PTHR30111:SF1">
    <property type="entry name" value="33 KDA CHAPERONIN"/>
    <property type="match status" value="1"/>
</dbReference>
<accession>A0A2N7PN81</accession>
<protein>
    <recommendedName>
        <fullName evidence="6">33 kDa chaperonin</fullName>
    </recommendedName>
    <alternativeName>
        <fullName evidence="6">Heat shock protein 33 homolog</fullName>
        <shortName evidence="6">HSP33</shortName>
    </alternativeName>
</protein>
<comment type="function">
    <text evidence="6">Redox regulated molecular chaperone. Protects both thermally unfolding and oxidatively damaged proteins from irreversible aggregation. Plays an important role in the bacterial defense system toward oxidative stress.</text>
</comment>
<dbReference type="Pfam" id="PF01430">
    <property type="entry name" value="HSP33"/>
    <property type="match status" value="1"/>
</dbReference>
<evidence type="ECO:0000256" key="5">
    <source>
        <dbReference type="ARBA" id="ARBA00023284"/>
    </source>
</evidence>
<reference evidence="7 8" key="1">
    <citation type="submission" date="2018-01" db="EMBL/GenBank/DDBJ databases">
        <title>Metagenomic assembled genomes from two thermal pools in the Uzon Caldera, Kamchatka, Russia.</title>
        <authorList>
            <person name="Wilkins L."/>
            <person name="Ettinger C."/>
        </authorList>
    </citation>
    <scope>NUCLEOTIDE SEQUENCE [LARGE SCALE GENOMIC DNA]</scope>
    <source>
        <strain evidence="7">ZAV-08</strain>
    </source>
</reference>
<comment type="caution">
    <text evidence="7">The sequence shown here is derived from an EMBL/GenBank/DDBJ whole genome shotgun (WGS) entry which is preliminary data.</text>
</comment>
<dbReference type="CDD" id="cd00498">
    <property type="entry name" value="Hsp33"/>
    <property type="match status" value="1"/>
</dbReference>
<dbReference type="InterPro" id="IPR016153">
    <property type="entry name" value="Heat_shock_Hsp33_N"/>
</dbReference>
<dbReference type="NCBIfam" id="NF001033">
    <property type="entry name" value="PRK00114.1"/>
    <property type="match status" value="1"/>
</dbReference>
<evidence type="ECO:0000313" key="8">
    <source>
        <dbReference type="Proteomes" id="UP000235460"/>
    </source>
</evidence>
<dbReference type="PANTHER" id="PTHR30111">
    <property type="entry name" value="33 KDA CHAPERONIN"/>
    <property type="match status" value="1"/>
</dbReference>
<comment type="similarity">
    <text evidence="6">Belongs to the HSP33 family.</text>
</comment>
<comment type="subcellular location">
    <subcellularLocation>
        <location evidence="6">Cytoplasm</location>
    </subcellularLocation>
</comment>
<dbReference type="GO" id="GO:0044183">
    <property type="term" value="F:protein folding chaperone"/>
    <property type="evidence" value="ECO:0007669"/>
    <property type="project" value="TreeGrafter"/>
</dbReference>